<gene>
    <name evidence="1" type="ORF">ECRASSUSDP1_LOCUS5336</name>
</gene>
<evidence type="ECO:0000313" key="2">
    <source>
        <dbReference type="Proteomes" id="UP001295684"/>
    </source>
</evidence>
<dbReference type="EMBL" id="CAMPGE010005148">
    <property type="protein sequence ID" value="CAI2363996.1"/>
    <property type="molecule type" value="Genomic_DNA"/>
</dbReference>
<name>A0AAD1U8E4_EUPCR</name>
<proteinExistence type="predicted"/>
<protein>
    <submittedName>
        <fullName evidence="1">Uncharacterized protein</fullName>
    </submittedName>
</protein>
<keyword evidence="2" id="KW-1185">Reference proteome</keyword>
<dbReference type="Proteomes" id="UP001295684">
    <property type="component" value="Unassembled WGS sequence"/>
</dbReference>
<comment type="caution">
    <text evidence="1">The sequence shown here is derived from an EMBL/GenBank/DDBJ whole genome shotgun (WGS) entry which is preliminary data.</text>
</comment>
<reference evidence="1" key="1">
    <citation type="submission" date="2023-07" db="EMBL/GenBank/DDBJ databases">
        <authorList>
            <consortium name="AG Swart"/>
            <person name="Singh M."/>
            <person name="Singh A."/>
            <person name="Seah K."/>
            <person name="Emmerich C."/>
        </authorList>
    </citation>
    <scope>NUCLEOTIDE SEQUENCE</scope>
    <source>
        <strain evidence="1">DP1</strain>
    </source>
</reference>
<sequence>MILCDLQITFGMLYKLLIGDLMYDEEDDLQSDPLSLGKKQFYLASRREACRQRDIQNDL</sequence>
<evidence type="ECO:0000313" key="1">
    <source>
        <dbReference type="EMBL" id="CAI2363996.1"/>
    </source>
</evidence>
<accession>A0AAD1U8E4</accession>
<dbReference type="AlphaFoldDB" id="A0AAD1U8E4"/>
<organism evidence="1 2">
    <name type="scientific">Euplotes crassus</name>
    <dbReference type="NCBI Taxonomy" id="5936"/>
    <lineage>
        <taxon>Eukaryota</taxon>
        <taxon>Sar</taxon>
        <taxon>Alveolata</taxon>
        <taxon>Ciliophora</taxon>
        <taxon>Intramacronucleata</taxon>
        <taxon>Spirotrichea</taxon>
        <taxon>Hypotrichia</taxon>
        <taxon>Euplotida</taxon>
        <taxon>Euplotidae</taxon>
        <taxon>Moneuplotes</taxon>
    </lineage>
</organism>